<evidence type="ECO:0000313" key="1">
    <source>
        <dbReference type="EnsemblPlants" id="AUR62008154-RA:cds"/>
    </source>
</evidence>
<sequence>MEKEAYYDDEVEILEFQPSCNKESKFAAEIVEIGEENDEYKGVNCGSKVNDNKNEDVYVAVGKDDVHVLKWVLAHAVVPGARVNLIHVSHPISSISTPVGRLWIGQLSPEQSKIFAIEEHNKRKNLLNKYIRLCLDNKVNVDTILIESSETTKAILDLIPVLNMTSLFMGTKHQNLARYFNH</sequence>
<dbReference type="InterPro" id="IPR014729">
    <property type="entry name" value="Rossmann-like_a/b/a_fold"/>
</dbReference>
<dbReference type="SUPFAM" id="SSF52402">
    <property type="entry name" value="Adenine nucleotide alpha hydrolases-like"/>
    <property type="match status" value="1"/>
</dbReference>
<name>A0A803L8G5_CHEQI</name>
<reference evidence="1" key="2">
    <citation type="submission" date="2021-03" db="UniProtKB">
        <authorList>
            <consortium name="EnsemblPlants"/>
        </authorList>
    </citation>
    <scope>IDENTIFICATION</scope>
</reference>
<dbReference type="OMA" id="EPSETWY"/>
<proteinExistence type="predicted"/>
<evidence type="ECO:0000313" key="2">
    <source>
        <dbReference type="Proteomes" id="UP000596660"/>
    </source>
</evidence>
<reference evidence="1" key="1">
    <citation type="journal article" date="2017" name="Nature">
        <title>The genome of Chenopodium quinoa.</title>
        <authorList>
            <person name="Jarvis D.E."/>
            <person name="Ho Y.S."/>
            <person name="Lightfoot D.J."/>
            <person name="Schmoeckel S.M."/>
            <person name="Li B."/>
            <person name="Borm T.J.A."/>
            <person name="Ohyanagi H."/>
            <person name="Mineta K."/>
            <person name="Michell C.T."/>
            <person name="Saber N."/>
            <person name="Kharbatia N.M."/>
            <person name="Rupper R.R."/>
            <person name="Sharp A.R."/>
            <person name="Dally N."/>
            <person name="Boughton B.A."/>
            <person name="Woo Y.H."/>
            <person name="Gao G."/>
            <person name="Schijlen E.G.W.M."/>
            <person name="Guo X."/>
            <person name="Momin A.A."/>
            <person name="Negrao S."/>
            <person name="Al-Babili S."/>
            <person name="Gehring C."/>
            <person name="Roessner U."/>
            <person name="Jung C."/>
            <person name="Murphy K."/>
            <person name="Arold S.T."/>
            <person name="Gojobori T."/>
            <person name="van der Linden C.G."/>
            <person name="van Loo E.N."/>
            <person name="Jellen E.N."/>
            <person name="Maughan P.J."/>
            <person name="Tester M."/>
        </authorList>
    </citation>
    <scope>NUCLEOTIDE SEQUENCE [LARGE SCALE GENOMIC DNA]</scope>
    <source>
        <strain evidence="1">cv. PI 614886</strain>
    </source>
</reference>
<dbReference type="Gene3D" id="3.40.50.620">
    <property type="entry name" value="HUPs"/>
    <property type="match status" value="1"/>
</dbReference>
<dbReference type="PANTHER" id="PTHR47382">
    <property type="entry name" value="U-BOX DOMAIN-CONTAINING PROTEIN 52-LIKE"/>
    <property type="match status" value="1"/>
</dbReference>
<dbReference type="Gramene" id="AUR62008154-RA">
    <property type="protein sequence ID" value="AUR62008154-RA:cds"/>
    <property type="gene ID" value="AUR62008154"/>
</dbReference>
<keyword evidence="2" id="KW-1185">Reference proteome</keyword>
<dbReference type="AlphaFoldDB" id="A0A803L8G5"/>
<dbReference type="Proteomes" id="UP000596660">
    <property type="component" value="Unplaced"/>
</dbReference>
<dbReference type="PANTHER" id="PTHR47382:SF1">
    <property type="entry name" value="USPA DOMAIN-CONTAINING PROTEIN"/>
    <property type="match status" value="1"/>
</dbReference>
<accession>A0A803L8G5</accession>
<organism evidence="1 2">
    <name type="scientific">Chenopodium quinoa</name>
    <name type="common">Quinoa</name>
    <dbReference type="NCBI Taxonomy" id="63459"/>
    <lineage>
        <taxon>Eukaryota</taxon>
        <taxon>Viridiplantae</taxon>
        <taxon>Streptophyta</taxon>
        <taxon>Embryophyta</taxon>
        <taxon>Tracheophyta</taxon>
        <taxon>Spermatophyta</taxon>
        <taxon>Magnoliopsida</taxon>
        <taxon>eudicotyledons</taxon>
        <taxon>Gunneridae</taxon>
        <taxon>Pentapetalae</taxon>
        <taxon>Caryophyllales</taxon>
        <taxon>Chenopodiaceae</taxon>
        <taxon>Chenopodioideae</taxon>
        <taxon>Atripliceae</taxon>
        <taxon>Chenopodium</taxon>
    </lineage>
</organism>
<dbReference type="EnsemblPlants" id="AUR62008154-RA">
    <property type="protein sequence ID" value="AUR62008154-RA:cds"/>
    <property type="gene ID" value="AUR62008154"/>
</dbReference>
<protein>
    <submittedName>
        <fullName evidence="1">Uncharacterized protein</fullName>
    </submittedName>
</protein>